<proteinExistence type="predicted"/>
<dbReference type="EMBL" id="JACEFF010000736">
    <property type="protein sequence ID" value="KAH9632024.1"/>
    <property type="molecule type" value="Genomic_DNA"/>
</dbReference>
<evidence type="ECO:0000313" key="2">
    <source>
        <dbReference type="EMBL" id="KAH9632024.1"/>
    </source>
</evidence>
<dbReference type="Proteomes" id="UP000814243">
    <property type="component" value="Unassembled WGS sequence"/>
</dbReference>
<evidence type="ECO:0000256" key="1">
    <source>
        <dbReference type="SAM" id="MobiDB-lite"/>
    </source>
</evidence>
<gene>
    <name evidence="2" type="ORF">HF086_007413</name>
</gene>
<accession>A0A922M881</accession>
<feature type="region of interest" description="Disordered" evidence="1">
    <location>
        <begin position="13"/>
        <end position="69"/>
    </location>
</feature>
<dbReference type="AlphaFoldDB" id="A0A922M881"/>
<organism evidence="2 3">
    <name type="scientific">Spodoptera exigua</name>
    <name type="common">Beet armyworm</name>
    <name type="synonym">Noctua fulgens</name>
    <dbReference type="NCBI Taxonomy" id="7107"/>
    <lineage>
        <taxon>Eukaryota</taxon>
        <taxon>Metazoa</taxon>
        <taxon>Ecdysozoa</taxon>
        <taxon>Arthropoda</taxon>
        <taxon>Hexapoda</taxon>
        <taxon>Insecta</taxon>
        <taxon>Pterygota</taxon>
        <taxon>Neoptera</taxon>
        <taxon>Endopterygota</taxon>
        <taxon>Lepidoptera</taxon>
        <taxon>Glossata</taxon>
        <taxon>Ditrysia</taxon>
        <taxon>Noctuoidea</taxon>
        <taxon>Noctuidae</taxon>
        <taxon>Amphipyrinae</taxon>
        <taxon>Spodoptera</taxon>
    </lineage>
</organism>
<feature type="compositionally biased region" description="Polar residues" evidence="1">
    <location>
        <begin position="57"/>
        <end position="69"/>
    </location>
</feature>
<feature type="compositionally biased region" description="Polar residues" evidence="1">
    <location>
        <begin position="37"/>
        <end position="50"/>
    </location>
</feature>
<feature type="compositionally biased region" description="Acidic residues" evidence="1">
    <location>
        <begin position="18"/>
        <end position="36"/>
    </location>
</feature>
<name>A0A922M881_SPOEX</name>
<evidence type="ECO:0000313" key="3">
    <source>
        <dbReference type="Proteomes" id="UP000814243"/>
    </source>
</evidence>
<comment type="caution">
    <text evidence="2">The sequence shown here is derived from an EMBL/GenBank/DDBJ whole genome shotgun (WGS) entry which is preliminary data.</text>
</comment>
<reference evidence="2" key="1">
    <citation type="journal article" date="2021" name="G3 (Bethesda)">
        <title>Genome and transcriptome analysis of the beet armyworm Spodoptera exigua reveals targets for pest control. .</title>
        <authorList>
            <person name="Simon S."/>
            <person name="Breeschoten T."/>
            <person name="Jansen H.J."/>
            <person name="Dirks R.P."/>
            <person name="Schranz M.E."/>
            <person name="Ros V.I.D."/>
        </authorList>
    </citation>
    <scope>NUCLEOTIDE SEQUENCE</scope>
    <source>
        <strain evidence="2">TB_SE_WUR_2020</strain>
    </source>
</reference>
<sequence length="69" mass="7725">MTEYNSDELLRLLQGVEPDSDFDVEWESTSEEDDNEAQSNNASTLQQAIATSPIPCSRNNGLQLHITQK</sequence>
<protein>
    <submittedName>
        <fullName evidence="2">Uncharacterized protein</fullName>
    </submittedName>
</protein>